<evidence type="ECO:0000259" key="1">
    <source>
        <dbReference type="Pfam" id="PF07727"/>
    </source>
</evidence>
<evidence type="ECO:0000313" key="3">
    <source>
        <dbReference type="Proteomes" id="UP001458880"/>
    </source>
</evidence>
<feature type="domain" description="Reverse transcriptase Ty1/copia-type" evidence="1">
    <location>
        <begin position="203"/>
        <end position="325"/>
    </location>
</feature>
<comment type="caution">
    <text evidence="2">The sequence shown here is derived from an EMBL/GenBank/DDBJ whole genome shotgun (WGS) entry which is preliminary data.</text>
</comment>
<dbReference type="GO" id="GO:0003964">
    <property type="term" value="F:RNA-directed DNA polymerase activity"/>
    <property type="evidence" value="ECO:0007669"/>
    <property type="project" value="UniProtKB-KW"/>
</dbReference>
<keyword evidence="3" id="KW-1185">Reference proteome</keyword>
<keyword evidence="2" id="KW-0695">RNA-directed DNA polymerase</keyword>
<evidence type="ECO:0000313" key="2">
    <source>
        <dbReference type="EMBL" id="KAK9752029.1"/>
    </source>
</evidence>
<keyword evidence="2" id="KW-0548">Nucleotidyltransferase</keyword>
<organism evidence="2 3">
    <name type="scientific">Popillia japonica</name>
    <name type="common">Japanese beetle</name>
    <dbReference type="NCBI Taxonomy" id="7064"/>
    <lineage>
        <taxon>Eukaryota</taxon>
        <taxon>Metazoa</taxon>
        <taxon>Ecdysozoa</taxon>
        <taxon>Arthropoda</taxon>
        <taxon>Hexapoda</taxon>
        <taxon>Insecta</taxon>
        <taxon>Pterygota</taxon>
        <taxon>Neoptera</taxon>
        <taxon>Endopterygota</taxon>
        <taxon>Coleoptera</taxon>
        <taxon>Polyphaga</taxon>
        <taxon>Scarabaeiformia</taxon>
        <taxon>Scarabaeidae</taxon>
        <taxon>Rutelinae</taxon>
        <taxon>Popillia</taxon>
    </lineage>
</organism>
<dbReference type="EMBL" id="JASPKY010000024">
    <property type="protein sequence ID" value="KAK9752029.1"/>
    <property type="molecule type" value="Genomic_DNA"/>
</dbReference>
<reference evidence="2 3" key="1">
    <citation type="journal article" date="2024" name="BMC Genomics">
        <title>De novo assembly and annotation of Popillia japonica's genome with initial clues to its potential as an invasive pest.</title>
        <authorList>
            <person name="Cucini C."/>
            <person name="Boschi S."/>
            <person name="Funari R."/>
            <person name="Cardaioli E."/>
            <person name="Iannotti N."/>
            <person name="Marturano G."/>
            <person name="Paoli F."/>
            <person name="Bruttini M."/>
            <person name="Carapelli A."/>
            <person name="Frati F."/>
            <person name="Nardi F."/>
        </authorList>
    </citation>
    <scope>NUCLEOTIDE SEQUENCE [LARGE SCALE GENOMIC DNA]</scope>
    <source>
        <strain evidence="2">DMR45628</strain>
    </source>
</reference>
<dbReference type="InterPro" id="IPR013103">
    <property type="entry name" value="RVT_2"/>
</dbReference>
<keyword evidence="2" id="KW-0808">Transferase</keyword>
<dbReference type="Pfam" id="PF14223">
    <property type="entry name" value="Retrotran_gag_2"/>
    <property type="match status" value="1"/>
</dbReference>
<dbReference type="AlphaFoldDB" id="A0AAW1MYI3"/>
<sequence>MASSAPVHNLPQLLTGNFNNWQFRIKILLEEKQVHDLLEKNIGTITNEQQKTQWHRNDAKGKSIIVQCLTDKHLDLVKDSKTAKDMMKVLQSVFERKSTFTKLHLKRKLLSLKCSANEKLEDHFLKFDTIIRELEGAGCKMDESDNLTQLFENWKVQDAKWMNLTSIFLHVNTDPKTYEEAITDKQWRKAIEDEIKAHEHFGTWVKAELPKNKIAIDTKWIFRTKQDNVKKARLVARGFQKENLQNVYAPVARMSTVRLLLAQAVKKNLPLRQLDIPTAFLNGELNSEIYIKAPKGIGKGNEIYRLRKSLYGLKEAPRCWNQKINE</sequence>
<dbReference type="Pfam" id="PF07727">
    <property type="entry name" value="RVT_2"/>
    <property type="match status" value="1"/>
</dbReference>
<gene>
    <name evidence="2" type="ORF">QE152_g4613</name>
</gene>
<name>A0AAW1MYI3_POPJA</name>
<proteinExistence type="predicted"/>
<dbReference type="Proteomes" id="UP001458880">
    <property type="component" value="Unassembled WGS sequence"/>
</dbReference>
<accession>A0AAW1MYI3</accession>
<protein>
    <submittedName>
        <fullName evidence="2">Reverse transcriptase (RNA-dependent DNA polymerase)</fullName>
    </submittedName>
</protein>